<comment type="catalytic activity">
    <reaction evidence="2">
        <text>(2S)-2-[5-amino-1-(5-phospho-beta-D-ribosyl)imidazole-4-carboxamido]succinate = 5-amino-1-(5-phospho-beta-D-ribosyl)imidazole-4-carboxamide + fumarate</text>
        <dbReference type="Rhea" id="RHEA:23920"/>
        <dbReference type="ChEBI" id="CHEBI:29806"/>
        <dbReference type="ChEBI" id="CHEBI:58443"/>
        <dbReference type="ChEBI" id="CHEBI:58475"/>
        <dbReference type="EC" id="4.3.2.2"/>
    </reaction>
</comment>
<dbReference type="UniPathway" id="UPA00074">
    <property type="reaction ID" value="UER00132"/>
</dbReference>
<comment type="pathway">
    <text evidence="2">Purine metabolism; AMP biosynthesis via de novo pathway; AMP from IMP: step 2/2.</text>
</comment>
<organism evidence="5 6">
    <name type="scientific">Gracilariopsis chorda</name>
    <dbReference type="NCBI Taxonomy" id="448386"/>
    <lineage>
        <taxon>Eukaryota</taxon>
        <taxon>Rhodophyta</taxon>
        <taxon>Florideophyceae</taxon>
        <taxon>Rhodymeniophycidae</taxon>
        <taxon>Gracilariales</taxon>
        <taxon>Gracilariaceae</taxon>
        <taxon>Gracilariopsis</taxon>
    </lineage>
</organism>
<dbReference type="STRING" id="448386.A0A2V3J479"/>
<feature type="region of interest" description="Disordered" evidence="3">
    <location>
        <begin position="1"/>
        <end position="24"/>
    </location>
</feature>
<dbReference type="GO" id="GO:0070626">
    <property type="term" value="F:(S)-2-(5-amino-1-(5-phospho-D-ribosyl)imidazole-4-carboxamido) succinate lyase (fumarate-forming) activity"/>
    <property type="evidence" value="ECO:0007669"/>
    <property type="project" value="TreeGrafter"/>
</dbReference>
<dbReference type="GO" id="GO:0005829">
    <property type="term" value="C:cytosol"/>
    <property type="evidence" value="ECO:0007669"/>
    <property type="project" value="TreeGrafter"/>
</dbReference>
<dbReference type="SUPFAM" id="SSF48557">
    <property type="entry name" value="L-aspartase-like"/>
    <property type="match status" value="1"/>
</dbReference>
<protein>
    <recommendedName>
        <fullName evidence="2">Adenylosuccinate lyase</fullName>
        <shortName evidence="2">ASL</shortName>
        <ecNumber evidence="2">4.3.2.2</ecNumber>
    </recommendedName>
    <alternativeName>
        <fullName evidence="2">Adenylosuccinase</fullName>
    </alternativeName>
</protein>
<dbReference type="Proteomes" id="UP000247409">
    <property type="component" value="Unassembled WGS sequence"/>
</dbReference>
<dbReference type="CDD" id="cd03302">
    <property type="entry name" value="Adenylsuccinate_lyase_2"/>
    <property type="match status" value="1"/>
</dbReference>
<keyword evidence="2" id="KW-0658">Purine biosynthesis</keyword>
<sequence>MTATDASKTADNVDVSSPSSAQQPALNYVSPLSTRYASAPMRENFSDVARFRLWRKLWAALAWAEHQLGLQVTQEQVHALENAPDVDMQLAKRYEAKLRHDVMAHVHALGDQVPLARPVIHLGATSCFVTDNSEVMQACHALDLLIPAVWRCVSNLAHFAQRYRDLPTLAFTHLQPAQPTTVGKRAALWLQDFLFDAHNLEHVRRTVRLRGVKGTTGTQASFLGLFDGDHEKVKKLEALVAQRMGFEQTWPITGQTYSRKQDFFVLSALAGVGQSAAKMANDIRLLQHMKEVEEPFAKHQIGSSAMPYKRNPMRCERINALARFLQSLVLNPAETASTQWLERTLDDSANRRLSVSEAFLTCDAILQLVLNVSSALVVYPKIIDKHLLQELPFIATESILMAAVQAGGDRQQLHEAIRVHAMRAGARVKEEGAPNDLLQRIAQDELFSSVRDRLEELCEPALFVGRAPQQVDDFLGEHVRPALQERERILQGDFSGDVRI</sequence>
<dbReference type="InterPro" id="IPR008948">
    <property type="entry name" value="L-Aspartase-like"/>
</dbReference>
<dbReference type="GO" id="GO:0044208">
    <property type="term" value="P:'de novo' AMP biosynthetic process"/>
    <property type="evidence" value="ECO:0007669"/>
    <property type="project" value="UniProtKB-UniPathway"/>
</dbReference>
<evidence type="ECO:0000313" key="6">
    <source>
        <dbReference type="Proteomes" id="UP000247409"/>
    </source>
</evidence>
<dbReference type="SMART" id="SM00998">
    <property type="entry name" value="ADSL_C"/>
    <property type="match status" value="1"/>
</dbReference>
<comment type="similarity">
    <text evidence="2">Belongs to the lyase 1 family. Adenylosuccinate lyase subfamily.</text>
</comment>
<dbReference type="Pfam" id="PF00206">
    <property type="entry name" value="Lyase_1"/>
    <property type="match status" value="1"/>
</dbReference>
<dbReference type="Gene3D" id="1.10.275.60">
    <property type="match status" value="1"/>
</dbReference>
<dbReference type="InterPro" id="IPR022761">
    <property type="entry name" value="Fumarate_lyase_N"/>
</dbReference>
<dbReference type="InterPro" id="IPR000362">
    <property type="entry name" value="Fumarate_lyase_fam"/>
</dbReference>
<evidence type="ECO:0000313" key="5">
    <source>
        <dbReference type="EMBL" id="PXF48797.1"/>
    </source>
</evidence>
<dbReference type="InterPro" id="IPR020557">
    <property type="entry name" value="Fumarate_lyase_CS"/>
</dbReference>
<dbReference type="Pfam" id="PF10397">
    <property type="entry name" value="ADSL_C"/>
    <property type="match status" value="1"/>
</dbReference>
<comment type="caution">
    <text evidence="5">The sequence shown here is derived from an EMBL/GenBank/DDBJ whole genome shotgun (WGS) entry which is preliminary data.</text>
</comment>
<evidence type="ECO:0000256" key="1">
    <source>
        <dbReference type="ARBA" id="ARBA00023239"/>
    </source>
</evidence>
<dbReference type="Gene3D" id="1.20.200.10">
    <property type="entry name" value="Fumarase/aspartase (Central domain)"/>
    <property type="match status" value="1"/>
</dbReference>
<comment type="pathway">
    <text evidence="2">Purine metabolism; IMP biosynthesis via de novo pathway; 5-amino-1-(5-phospho-D-ribosyl)imidazole-4-carboxamide from 5-amino-1-(5-phospho-D-ribosyl)imidazole-4-carboxylate: step 2/2.</text>
</comment>
<evidence type="ECO:0000259" key="4">
    <source>
        <dbReference type="SMART" id="SM00998"/>
    </source>
</evidence>
<evidence type="ECO:0000256" key="2">
    <source>
        <dbReference type="RuleBase" id="RU361172"/>
    </source>
</evidence>
<dbReference type="EC" id="4.3.2.2" evidence="2"/>
<dbReference type="PRINTS" id="PR00145">
    <property type="entry name" value="ARGSUCLYASE"/>
</dbReference>
<evidence type="ECO:0000256" key="3">
    <source>
        <dbReference type="SAM" id="MobiDB-lite"/>
    </source>
</evidence>
<dbReference type="PANTHER" id="PTHR43172">
    <property type="entry name" value="ADENYLOSUCCINATE LYASE"/>
    <property type="match status" value="1"/>
</dbReference>
<comment type="catalytic activity">
    <reaction evidence="2">
        <text>N(6)-(1,2-dicarboxyethyl)-AMP = fumarate + AMP</text>
        <dbReference type="Rhea" id="RHEA:16853"/>
        <dbReference type="ChEBI" id="CHEBI:29806"/>
        <dbReference type="ChEBI" id="CHEBI:57567"/>
        <dbReference type="ChEBI" id="CHEBI:456215"/>
        <dbReference type="EC" id="4.3.2.2"/>
    </reaction>
</comment>
<dbReference type="AlphaFoldDB" id="A0A2V3J479"/>
<dbReference type="PANTHER" id="PTHR43172:SF1">
    <property type="entry name" value="ADENYLOSUCCINATE LYASE"/>
    <property type="match status" value="1"/>
</dbReference>
<dbReference type="GO" id="GO:0006189">
    <property type="term" value="P:'de novo' IMP biosynthetic process"/>
    <property type="evidence" value="ECO:0007669"/>
    <property type="project" value="UniProtKB-UniPathway"/>
</dbReference>
<dbReference type="PROSITE" id="PS00163">
    <property type="entry name" value="FUMARATE_LYASES"/>
    <property type="match status" value="1"/>
</dbReference>
<keyword evidence="1 2" id="KW-0456">Lyase</keyword>
<dbReference type="UniPathway" id="UPA00075">
    <property type="reaction ID" value="UER00336"/>
</dbReference>
<keyword evidence="6" id="KW-1185">Reference proteome</keyword>
<dbReference type="PRINTS" id="PR00149">
    <property type="entry name" value="FUMRATELYASE"/>
</dbReference>
<accession>A0A2V3J479</accession>
<dbReference type="GO" id="GO:0004018">
    <property type="term" value="F:N6-(1,2-dicarboxyethyl)AMP AMP-lyase (fumarate-forming) activity"/>
    <property type="evidence" value="ECO:0007669"/>
    <property type="project" value="InterPro"/>
</dbReference>
<dbReference type="EMBL" id="NBIV01000011">
    <property type="protein sequence ID" value="PXF48797.1"/>
    <property type="molecule type" value="Genomic_DNA"/>
</dbReference>
<dbReference type="InterPro" id="IPR004769">
    <property type="entry name" value="Pur_lyase"/>
</dbReference>
<gene>
    <name evidence="5" type="ORF">BWQ96_01353</name>
</gene>
<dbReference type="Gene3D" id="1.10.40.30">
    <property type="entry name" value="Fumarase/aspartase (C-terminal domain)"/>
    <property type="match status" value="1"/>
</dbReference>
<dbReference type="OrthoDB" id="406045at2759"/>
<name>A0A2V3J479_9FLOR</name>
<dbReference type="InterPro" id="IPR019468">
    <property type="entry name" value="AdenyloSucc_lyase_C"/>
</dbReference>
<dbReference type="NCBIfam" id="TIGR00928">
    <property type="entry name" value="purB"/>
    <property type="match status" value="1"/>
</dbReference>
<proteinExistence type="inferred from homology"/>
<reference evidence="5 6" key="1">
    <citation type="journal article" date="2018" name="Mol. Biol. Evol.">
        <title>Analysis of the draft genome of the red seaweed Gracilariopsis chorda provides insights into genome size evolution in Rhodophyta.</title>
        <authorList>
            <person name="Lee J."/>
            <person name="Yang E.C."/>
            <person name="Graf L."/>
            <person name="Yang J.H."/>
            <person name="Qiu H."/>
            <person name="Zel Zion U."/>
            <person name="Chan C.X."/>
            <person name="Stephens T.G."/>
            <person name="Weber A.P.M."/>
            <person name="Boo G.H."/>
            <person name="Boo S.M."/>
            <person name="Kim K.M."/>
            <person name="Shin Y."/>
            <person name="Jung M."/>
            <person name="Lee S.J."/>
            <person name="Yim H.S."/>
            <person name="Lee J.H."/>
            <person name="Bhattacharya D."/>
            <person name="Yoon H.S."/>
        </authorList>
    </citation>
    <scope>NUCLEOTIDE SEQUENCE [LARGE SCALE GENOMIC DNA]</scope>
    <source>
        <strain evidence="5 6">SKKU-2015</strain>
        <tissue evidence="5">Whole body</tissue>
    </source>
</reference>
<feature type="domain" description="Adenylosuccinate lyase C-terminal" evidence="4">
    <location>
        <begin position="391"/>
        <end position="475"/>
    </location>
</feature>